<protein>
    <submittedName>
        <fullName evidence="2">UD11 glucuronosyltransferase</fullName>
    </submittedName>
</protein>
<proteinExistence type="predicted"/>
<dbReference type="GO" id="GO:0008194">
    <property type="term" value="F:UDP-glycosyltransferase activity"/>
    <property type="evidence" value="ECO:0007669"/>
    <property type="project" value="InterPro"/>
</dbReference>
<comment type="caution">
    <text evidence="2">The sequence shown here is derived from an EMBL/GenBank/DDBJ whole genome shotgun (WGS) entry which is preliminary data.</text>
</comment>
<dbReference type="EMBL" id="VXAB01004854">
    <property type="protein sequence ID" value="NXJ08009.1"/>
    <property type="molecule type" value="Genomic_DNA"/>
</dbReference>
<dbReference type="InterPro" id="IPR002213">
    <property type="entry name" value="UDP_glucos_trans"/>
</dbReference>
<dbReference type="Pfam" id="PF00201">
    <property type="entry name" value="UDPGT"/>
    <property type="match status" value="1"/>
</dbReference>
<evidence type="ECO:0000313" key="3">
    <source>
        <dbReference type="Proteomes" id="UP000522663"/>
    </source>
</evidence>
<gene>
    <name evidence="2" type="primary">Ugt1a1_3</name>
    <name evidence="2" type="ORF">ODOGUJ_R15458</name>
</gene>
<feature type="non-terminal residue" evidence="2">
    <location>
        <position position="113"/>
    </location>
</feature>
<dbReference type="Proteomes" id="UP000522663">
    <property type="component" value="Unassembled WGS sequence"/>
</dbReference>
<organism evidence="2 3">
    <name type="scientific">Odontophorus gujanensis</name>
    <name type="common">marbled wood quail</name>
    <dbReference type="NCBI Taxonomy" id="886794"/>
    <lineage>
        <taxon>Eukaryota</taxon>
        <taxon>Metazoa</taxon>
        <taxon>Chordata</taxon>
        <taxon>Craniata</taxon>
        <taxon>Vertebrata</taxon>
        <taxon>Euteleostomi</taxon>
        <taxon>Archelosauria</taxon>
        <taxon>Archosauria</taxon>
        <taxon>Dinosauria</taxon>
        <taxon>Saurischia</taxon>
        <taxon>Theropoda</taxon>
        <taxon>Coelurosauria</taxon>
        <taxon>Aves</taxon>
        <taxon>Neognathae</taxon>
        <taxon>Galloanserae</taxon>
        <taxon>Galliformes</taxon>
        <taxon>Odontophoridae</taxon>
        <taxon>Odontophorus</taxon>
    </lineage>
</organism>
<name>A0A7K9YG58_9GALL</name>
<dbReference type="OrthoDB" id="5835829at2759"/>
<reference evidence="2 3" key="1">
    <citation type="submission" date="2019-09" db="EMBL/GenBank/DDBJ databases">
        <title>Bird 10,000 Genomes (B10K) Project - Family phase.</title>
        <authorList>
            <person name="Zhang G."/>
        </authorList>
    </citation>
    <scope>NUCLEOTIDE SEQUENCE [LARGE SCALE GENOMIC DNA]</scope>
    <source>
        <strain evidence="2">B10K-DU-001-53</strain>
        <tissue evidence="2">Muscle</tissue>
    </source>
</reference>
<keyword evidence="1 2" id="KW-0808">Transferase</keyword>
<accession>A0A7K9YG58</accession>
<sequence>VSVDGSPWFSVLEFLQVLKQKGHEIVVVAPEANLNVKPSENFVMKIYPVALRQEGMHASFEKFLKDSFAEGSFLERFIRVHENVQKVTETAFKDCEQLLYNKELIRYLEDSNF</sequence>
<evidence type="ECO:0000313" key="2">
    <source>
        <dbReference type="EMBL" id="NXJ08009.1"/>
    </source>
</evidence>
<keyword evidence="3" id="KW-1185">Reference proteome</keyword>
<dbReference type="AlphaFoldDB" id="A0A7K9YG58"/>
<feature type="non-terminal residue" evidence="2">
    <location>
        <position position="1"/>
    </location>
</feature>
<evidence type="ECO:0000256" key="1">
    <source>
        <dbReference type="ARBA" id="ARBA00022679"/>
    </source>
</evidence>